<evidence type="ECO:0000256" key="1">
    <source>
        <dbReference type="ARBA" id="ARBA00022741"/>
    </source>
</evidence>
<gene>
    <name evidence="8" type="ORF">J2T60_000765</name>
</gene>
<evidence type="ECO:0000313" key="8">
    <source>
        <dbReference type="EMBL" id="MCP1726800.1"/>
    </source>
</evidence>
<dbReference type="SMART" id="SM00847">
    <property type="entry name" value="HA2"/>
    <property type="match status" value="1"/>
</dbReference>
<name>A0ABT1G676_9GAMM</name>
<dbReference type="PROSITE" id="PS51194">
    <property type="entry name" value="HELICASE_CTER"/>
    <property type="match status" value="1"/>
</dbReference>
<dbReference type="InterPro" id="IPR010222">
    <property type="entry name" value="RNA_helicase_HrpA"/>
</dbReference>
<evidence type="ECO:0000256" key="2">
    <source>
        <dbReference type="ARBA" id="ARBA00022801"/>
    </source>
</evidence>
<evidence type="ECO:0000256" key="3">
    <source>
        <dbReference type="ARBA" id="ARBA00022806"/>
    </source>
</evidence>
<dbReference type="InterPro" id="IPR027417">
    <property type="entry name" value="P-loop_NTPase"/>
</dbReference>
<dbReference type="Proteomes" id="UP001523550">
    <property type="component" value="Unassembled WGS sequence"/>
</dbReference>
<protein>
    <submittedName>
        <fullName evidence="8">ATP-dependent helicase HrpA</fullName>
        <ecNumber evidence="8">3.6.4.13</ecNumber>
    </submittedName>
</protein>
<dbReference type="Pfam" id="PF07717">
    <property type="entry name" value="OB_NTP_bind"/>
    <property type="match status" value="1"/>
</dbReference>
<feature type="domain" description="Helicase ATP-binding" evidence="6">
    <location>
        <begin position="81"/>
        <end position="244"/>
    </location>
</feature>
<dbReference type="Gene3D" id="3.40.50.300">
    <property type="entry name" value="P-loop containing nucleotide triphosphate hydrolases"/>
    <property type="match status" value="2"/>
</dbReference>
<dbReference type="SMART" id="SM00382">
    <property type="entry name" value="AAA"/>
    <property type="match status" value="1"/>
</dbReference>
<dbReference type="SUPFAM" id="SSF52540">
    <property type="entry name" value="P-loop containing nucleoside triphosphate hydrolases"/>
    <property type="match status" value="1"/>
</dbReference>
<dbReference type="Pfam" id="PF00270">
    <property type="entry name" value="DEAD"/>
    <property type="match status" value="1"/>
</dbReference>
<keyword evidence="4" id="KW-0067">ATP-binding</keyword>
<dbReference type="PANTHER" id="PTHR18934:SF99">
    <property type="entry name" value="ATP-DEPENDENT RNA HELICASE DHX37-RELATED"/>
    <property type="match status" value="1"/>
</dbReference>
<keyword evidence="2 8" id="KW-0378">Hydrolase</keyword>
<dbReference type="EMBL" id="JALJYF010000001">
    <property type="protein sequence ID" value="MCP1726800.1"/>
    <property type="molecule type" value="Genomic_DNA"/>
</dbReference>
<feature type="region of interest" description="Disordered" evidence="5">
    <location>
        <begin position="524"/>
        <end position="543"/>
    </location>
</feature>
<feature type="domain" description="Helicase C-terminal" evidence="7">
    <location>
        <begin position="273"/>
        <end position="441"/>
    </location>
</feature>
<keyword evidence="1" id="KW-0547">Nucleotide-binding</keyword>
<dbReference type="InterPro" id="IPR024590">
    <property type="entry name" value="HrpA_C"/>
</dbReference>
<proteinExistence type="predicted"/>
<feature type="region of interest" description="Disordered" evidence="5">
    <location>
        <begin position="985"/>
        <end position="1006"/>
    </location>
</feature>
<dbReference type="RefSeq" id="WP_253445664.1">
    <property type="nucleotide sequence ID" value="NZ_JALJYF010000001.1"/>
</dbReference>
<dbReference type="InterPro" id="IPR048333">
    <property type="entry name" value="HA2_WH"/>
</dbReference>
<dbReference type="PANTHER" id="PTHR18934">
    <property type="entry name" value="ATP-DEPENDENT RNA HELICASE"/>
    <property type="match status" value="1"/>
</dbReference>
<dbReference type="GO" id="GO:0016787">
    <property type="term" value="F:hydrolase activity"/>
    <property type="evidence" value="ECO:0007669"/>
    <property type="project" value="UniProtKB-KW"/>
</dbReference>
<dbReference type="InterPro" id="IPR014001">
    <property type="entry name" value="Helicase_ATP-bd"/>
</dbReference>
<dbReference type="GO" id="GO:0003724">
    <property type="term" value="F:RNA helicase activity"/>
    <property type="evidence" value="ECO:0007669"/>
    <property type="project" value="UniProtKB-EC"/>
</dbReference>
<dbReference type="PROSITE" id="PS51192">
    <property type="entry name" value="HELICASE_ATP_BIND_1"/>
    <property type="match status" value="1"/>
</dbReference>
<dbReference type="NCBIfam" id="TIGR01967">
    <property type="entry name" value="DEAH_box_HrpA"/>
    <property type="match status" value="1"/>
</dbReference>
<organism evidence="8 9">
    <name type="scientific">Natronospira proteinivora</name>
    <dbReference type="NCBI Taxonomy" id="1807133"/>
    <lineage>
        <taxon>Bacteria</taxon>
        <taxon>Pseudomonadati</taxon>
        <taxon>Pseudomonadota</taxon>
        <taxon>Gammaproteobacteria</taxon>
        <taxon>Natronospirales</taxon>
        <taxon>Natronospiraceae</taxon>
        <taxon>Natronospira</taxon>
    </lineage>
</organism>
<dbReference type="Pfam" id="PF04408">
    <property type="entry name" value="WHD_HA2"/>
    <property type="match status" value="1"/>
</dbReference>
<dbReference type="Gene3D" id="1.20.120.1080">
    <property type="match status" value="1"/>
</dbReference>
<dbReference type="Pfam" id="PF11898">
    <property type="entry name" value="DUF3418"/>
    <property type="match status" value="1"/>
</dbReference>
<evidence type="ECO:0000259" key="6">
    <source>
        <dbReference type="PROSITE" id="PS51192"/>
    </source>
</evidence>
<dbReference type="EC" id="3.6.4.13" evidence="8"/>
<accession>A0ABT1G676</accession>
<dbReference type="InterPro" id="IPR011709">
    <property type="entry name" value="DEAD-box_helicase_OB_fold"/>
</dbReference>
<dbReference type="SMART" id="SM00490">
    <property type="entry name" value="HELICc"/>
    <property type="match status" value="1"/>
</dbReference>
<keyword evidence="9" id="KW-1185">Reference proteome</keyword>
<sequence>MKEIIKALASELDECMLADAARLGKKLQGIKKGRGGRPDELARLEQRIQASRQRAQARRRRQPVPRYPEELPVSERREDIRKALESHQIVIVAGETGSGKTTQLPKLCLEMGRGVRGQIGHTQPRRVAARSTAARIAEELETPLGDLVGYRVRFADKVSADTQIKLVTDGMLLAESQSDRDLLAYDTLIIDEAHERSLNIDFLLGYLKRLSRRRPDLKIIITSATLDTERFSRHFDDAPVIEVSGRTYPVEVRYRPLASESESDAEDLSVSQGIAQGLKELWREGPGDVLVFLPGEREIRDAADYLSKQSFRDTEILPLYGRLSSRDQDRVFKPGGPRRRVILATNVAETSLTVPGIRYVIDSGLVRLSRYSYRSKVQRLPIESISQASAAQRAGRCGRLGPGICLRLYGEEDFESRPAFTEPEIQRSNLASVILQMRLLKLGDPDDFPFVDPPEEGLIRDGFRLLEELGALDERRRVTETGRRIGRLPVDPRQGRMLLEAARLGSLSEVLVIVSALSIQDPRERPANAREAADEAHAEDQDKQSDFLSLFNLWRRYRRETEGLSRNQRRKWAKRHFLAPLRMEEWGDLMRQLRLGLRDMGLRMNEQSAEYAEIHKALLSGLLTQVGRKGEQHAYEGPRGLQFWIFPGSGLFKKAPKWVMAAELVQTSRTFARNVAGIEPAWLEEAAAHIVKREYFEPFWQSRKGRVAGYERVSLFGLDLVARRRINYGRVEPDAAREIFIREGLVAGDLPRKPAFLKHNLALIEEVRDLEAKRRRRDLLKEEGELAAFYEARLPDTVRDLASLQGALKQGGKQLDQSLRMQRSDVMAREAEALEKAFPDHVRIQGIPVSVEYHFEPGGERDGAVLLLPLALINQLHPADLDWMIPGWREEKATALIRSLPKAQRRNFVPAPDFAGAALDAMEPGQAMPQALARQLSRMTGTTVEPEDFRLDQLPDYLRLTIRLLDGEGRTVAESSDLKALKGEYSHRASESAGTAGTPEWPDRETRRWDFGTMPEQVEVERHGVRLKVAPALKDCGNGVALVLHDDPETAEAMSWAGVRRLVSFRLQQQAEQVKKLPGVNKIVLRYRKFGGDAAFREALLALAIDAAILADQPLPRGHEDFEALCRQRAADLIPAGEQWRDLCGEILERHDGLRRELGGKMNPVLLKAGKEIAEQLDYLIFPGFLQSVPRDRLRSYPRYLQAIEKRLEKLKQGNPRDTRLSAEIRPYWQKLRQHLPEPGPAGDNPALAHYRWLIEEYRVSLFAQELGTAEPVSPKRLNAAWESLRKA</sequence>
<dbReference type="InterPro" id="IPR011545">
    <property type="entry name" value="DEAD/DEAH_box_helicase_dom"/>
</dbReference>
<dbReference type="SMART" id="SM00487">
    <property type="entry name" value="DEXDc"/>
    <property type="match status" value="1"/>
</dbReference>
<dbReference type="Pfam" id="PF00271">
    <property type="entry name" value="Helicase_C"/>
    <property type="match status" value="1"/>
</dbReference>
<evidence type="ECO:0000313" key="9">
    <source>
        <dbReference type="Proteomes" id="UP001523550"/>
    </source>
</evidence>
<dbReference type="InterPro" id="IPR001650">
    <property type="entry name" value="Helicase_C-like"/>
</dbReference>
<dbReference type="NCBIfam" id="NF008348">
    <property type="entry name" value="PRK11131.1"/>
    <property type="match status" value="1"/>
</dbReference>
<evidence type="ECO:0000256" key="5">
    <source>
        <dbReference type="SAM" id="MobiDB-lite"/>
    </source>
</evidence>
<dbReference type="Pfam" id="PF21010">
    <property type="entry name" value="HA2_C"/>
    <property type="match status" value="1"/>
</dbReference>
<comment type="caution">
    <text evidence="8">The sequence shown here is derived from an EMBL/GenBank/DDBJ whole genome shotgun (WGS) entry which is preliminary data.</text>
</comment>
<dbReference type="CDD" id="cd18791">
    <property type="entry name" value="SF2_C_RHA"/>
    <property type="match status" value="1"/>
</dbReference>
<reference evidence="8 9" key="1">
    <citation type="submission" date="2022-03" db="EMBL/GenBank/DDBJ databases">
        <title>Genomic Encyclopedia of Type Strains, Phase III (KMG-III): the genomes of soil and plant-associated and newly described type strains.</title>
        <authorList>
            <person name="Whitman W."/>
        </authorList>
    </citation>
    <scope>NUCLEOTIDE SEQUENCE [LARGE SCALE GENOMIC DNA]</scope>
    <source>
        <strain evidence="8 9">BSker1</strain>
    </source>
</reference>
<evidence type="ECO:0000259" key="7">
    <source>
        <dbReference type="PROSITE" id="PS51194"/>
    </source>
</evidence>
<keyword evidence="3 8" id="KW-0347">Helicase</keyword>
<evidence type="ECO:0000256" key="4">
    <source>
        <dbReference type="ARBA" id="ARBA00022840"/>
    </source>
</evidence>
<dbReference type="InterPro" id="IPR003593">
    <property type="entry name" value="AAA+_ATPase"/>
</dbReference>
<dbReference type="InterPro" id="IPR007502">
    <property type="entry name" value="Helicase-assoc_dom"/>
</dbReference>